<keyword evidence="13 14" id="KW-0464">Manganese</keyword>
<feature type="binding site" evidence="14 15">
    <location>
        <position position="36"/>
    </location>
    <ligand>
        <name>a divalent metal cation</name>
        <dbReference type="ChEBI" id="CHEBI:60240"/>
    </ligand>
</feature>
<keyword evidence="8 14" id="KW-0963">Cytoplasm</keyword>
<evidence type="ECO:0000256" key="12">
    <source>
        <dbReference type="ARBA" id="ARBA00022801"/>
    </source>
</evidence>
<dbReference type="InterPro" id="IPR022898">
    <property type="entry name" value="RNase_HII"/>
</dbReference>
<evidence type="ECO:0000256" key="1">
    <source>
        <dbReference type="ARBA" id="ARBA00000077"/>
    </source>
</evidence>
<dbReference type="GO" id="GO:0004523">
    <property type="term" value="F:RNA-DNA hybrid ribonuclease activity"/>
    <property type="evidence" value="ECO:0007669"/>
    <property type="project" value="UniProtKB-UniRule"/>
</dbReference>
<evidence type="ECO:0000313" key="17">
    <source>
        <dbReference type="EMBL" id="ATZ16417.1"/>
    </source>
</evidence>
<accession>A0A2K8NRL3</accession>
<dbReference type="PANTHER" id="PTHR10954:SF18">
    <property type="entry name" value="RIBONUCLEASE HII"/>
    <property type="match status" value="1"/>
</dbReference>
<dbReference type="SUPFAM" id="SSF53098">
    <property type="entry name" value="Ribonuclease H-like"/>
    <property type="match status" value="1"/>
</dbReference>
<name>A0A2K8NRL3_9MOLU</name>
<dbReference type="InterPro" id="IPR012337">
    <property type="entry name" value="RNaseH-like_sf"/>
</dbReference>
<comment type="similarity">
    <text evidence="5 14 16">Belongs to the RNase HII family.</text>
</comment>
<dbReference type="Gene3D" id="3.30.420.10">
    <property type="entry name" value="Ribonuclease H-like superfamily/Ribonuclease H"/>
    <property type="match status" value="1"/>
</dbReference>
<comment type="catalytic activity">
    <reaction evidence="1 14 15 16">
        <text>Endonucleolytic cleavage to 5'-phosphomonoester.</text>
        <dbReference type="EC" id="3.1.26.4"/>
    </reaction>
</comment>
<keyword evidence="9 14" id="KW-0540">Nuclease</keyword>
<evidence type="ECO:0000256" key="14">
    <source>
        <dbReference type="HAMAP-Rule" id="MF_00052"/>
    </source>
</evidence>
<evidence type="ECO:0000256" key="5">
    <source>
        <dbReference type="ARBA" id="ARBA00007383"/>
    </source>
</evidence>
<dbReference type="Proteomes" id="UP000232222">
    <property type="component" value="Chromosome"/>
</dbReference>
<comment type="cofactor">
    <cofactor evidence="14 15">
        <name>Mn(2+)</name>
        <dbReference type="ChEBI" id="CHEBI:29035"/>
    </cofactor>
    <cofactor evidence="14 15">
        <name>Mg(2+)</name>
        <dbReference type="ChEBI" id="CHEBI:18420"/>
    </cofactor>
    <text evidence="14 15">Manganese or magnesium. Binds 1 divalent metal ion per monomer in the absence of substrate. May bind a second metal ion after substrate binding.</text>
</comment>
<sequence length="222" mass="25126">MNKEEFIFSKRWSFDHQYRQNLTLDLGKPLYLAGTDEAGRGALAGPIVVAAVVLPPFYDNHELRDSKKMTVLQRERLFHEIQEVSLSFTIEIIDHREVEILNPKGASKVGMIKCLKTLVPQPQYCLIDAEKLPGLPFQSASLIKGDDLSLHIAAASVLAKVTRDHIMMAYHESYPLYNFAKNKGYGTAEHLANLNEFGPCPIHRKTYQPVQLAIAKQMNFIF</sequence>
<dbReference type="GO" id="GO:0005737">
    <property type="term" value="C:cytoplasm"/>
    <property type="evidence" value="ECO:0007669"/>
    <property type="project" value="UniProtKB-SubCell"/>
</dbReference>
<evidence type="ECO:0000256" key="9">
    <source>
        <dbReference type="ARBA" id="ARBA00022722"/>
    </source>
</evidence>
<evidence type="ECO:0000256" key="6">
    <source>
        <dbReference type="ARBA" id="ARBA00012180"/>
    </source>
</evidence>
<organism evidence="17 18">
    <name type="scientific">Entomoplasma freundtii</name>
    <dbReference type="NCBI Taxonomy" id="74700"/>
    <lineage>
        <taxon>Bacteria</taxon>
        <taxon>Bacillati</taxon>
        <taxon>Mycoplasmatota</taxon>
        <taxon>Mollicutes</taxon>
        <taxon>Entomoplasmatales</taxon>
        <taxon>Entomoplasmataceae</taxon>
        <taxon>Entomoplasma</taxon>
    </lineage>
</organism>
<dbReference type="GO" id="GO:0043137">
    <property type="term" value="P:DNA replication, removal of RNA primer"/>
    <property type="evidence" value="ECO:0007669"/>
    <property type="project" value="TreeGrafter"/>
</dbReference>
<dbReference type="GO" id="GO:0032299">
    <property type="term" value="C:ribonuclease H2 complex"/>
    <property type="evidence" value="ECO:0007669"/>
    <property type="project" value="TreeGrafter"/>
</dbReference>
<comment type="function">
    <text evidence="3 14 16">Endonuclease that specifically degrades the RNA of RNA-DNA hybrids.</text>
</comment>
<evidence type="ECO:0000256" key="16">
    <source>
        <dbReference type="RuleBase" id="RU003515"/>
    </source>
</evidence>
<evidence type="ECO:0000256" key="10">
    <source>
        <dbReference type="ARBA" id="ARBA00022723"/>
    </source>
</evidence>
<dbReference type="InterPro" id="IPR036397">
    <property type="entry name" value="RNaseH_sf"/>
</dbReference>
<dbReference type="InterPro" id="IPR024567">
    <property type="entry name" value="RNase_HII/HIII_dom"/>
</dbReference>
<dbReference type="GO" id="GO:0006298">
    <property type="term" value="P:mismatch repair"/>
    <property type="evidence" value="ECO:0007669"/>
    <property type="project" value="TreeGrafter"/>
</dbReference>
<feature type="binding site" evidence="14 15">
    <location>
        <position position="128"/>
    </location>
    <ligand>
        <name>a divalent metal cation</name>
        <dbReference type="ChEBI" id="CHEBI:60240"/>
    </ligand>
</feature>
<gene>
    <name evidence="14 17" type="primary">rnhB</name>
    <name evidence="17" type="ORF">EFREU_v1c03910</name>
</gene>
<dbReference type="GO" id="GO:0030145">
    <property type="term" value="F:manganese ion binding"/>
    <property type="evidence" value="ECO:0007669"/>
    <property type="project" value="UniProtKB-UniRule"/>
</dbReference>
<evidence type="ECO:0000256" key="2">
    <source>
        <dbReference type="ARBA" id="ARBA00001946"/>
    </source>
</evidence>
<evidence type="ECO:0000256" key="8">
    <source>
        <dbReference type="ARBA" id="ARBA00022490"/>
    </source>
</evidence>
<evidence type="ECO:0000256" key="4">
    <source>
        <dbReference type="ARBA" id="ARBA00004496"/>
    </source>
</evidence>
<dbReference type="PANTHER" id="PTHR10954">
    <property type="entry name" value="RIBONUCLEASE H2 SUBUNIT A"/>
    <property type="match status" value="1"/>
</dbReference>
<dbReference type="RefSeq" id="WP_100609373.1">
    <property type="nucleotide sequence ID" value="NZ_CP024962.1"/>
</dbReference>
<evidence type="ECO:0000256" key="11">
    <source>
        <dbReference type="ARBA" id="ARBA00022759"/>
    </source>
</evidence>
<dbReference type="AlphaFoldDB" id="A0A2K8NRL3"/>
<dbReference type="InterPro" id="IPR001352">
    <property type="entry name" value="RNase_HII/HIII"/>
</dbReference>
<dbReference type="HAMAP" id="MF_00052_B">
    <property type="entry name" value="RNase_HII_B"/>
    <property type="match status" value="1"/>
</dbReference>
<dbReference type="CDD" id="cd07182">
    <property type="entry name" value="RNase_HII_bacteria_HII_like"/>
    <property type="match status" value="1"/>
</dbReference>
<dbReference type="KEGG" id="efr:EFREU_v1c03910"/>
<dbReference type="EMBL" id="CP024962">
    <property type="protein sequence ID" value="ATZ16417.1"/>
    <property type="molecule type" value="Genomic_DNA"/>
</dbReference>
<reference evidence="17 18" key="1">
    <citation type="submission" date="2017-11" db="EMBL/GenBank/DDBJ databases">
        <title>Genome sequence of Entomoplasma freundtii BARC 318 (ATCC 51999).</title>
        <authorList>
            <person name="Lo W.-S."/>
            <person name="Gasparich G.E."/>
            <person name="Kuo C.-H."/>
        </authorList>
    </citation>
    <scope>NUCLEOTIDE SEQUENCE [LARGE SCALE GENOMIC DNA]</scope>
    <source>
        <strain evidence="17 18">BARC 318</strain>
    </source>
</reference>
<dbReference type="GO" id="GO:0003723">
    <property type="term" value="F:RNA binding"/>
    <property type="evidence" value="ECO:0007669"/>
    <property type="project" value="UniProtKB-UniRule"/>
</dbReference>
<keyword evidence="12 14" id="KW-0378">Hydrolase</keyword>
<comment type="cofactor">
    <cofactor evidence="2">
        <name>Mg(2+)</name>
        <dbReference type="ChEBI" id="CHEBI:18420"/>
    </cofactor>
</comment>
<dbReference type="Pfam" id="PF01351">
    <property type="entry name" value="RNase_HII"/>
    <property type="match status" value="1"/>
</dbReference>
<keyword evidence="10 14" id="KW-0479">Metal-binding</keyword>
<feature type="binding site" evidence="14 15">
    <location>
        <position position="37"/>
    </location>
    <ligand>
        <name>a divalent metal cation</name>
        <dbReference type="ChEBI" id="CHEBI:60240"/>
    </ligand>
</feature>
<evidence type="ECO:0000256" key="13">
    <source>
        <dbReference type="ARBA" id="ARBA00023211"/>
    </source>
</evidence>
<keyword evidence="11 14" id="KW-0255">Endonuclease</keyword>
<evidence type="ECO:0000256" key="7">
    <source>
        <dbReference type="ARBA" id="ARBA00019179"/>
    </source>
</evidence>
<dbReference type="PROSITE" id="PS51975">
    <property type="entry name" value="RNASE_H_2"/>
    <property type="match status" value="1"/>
</dbReference>
<dbReference type="OrthoDB" id="9803420at2"/>
<comment type="subcellular location">
    <subcellularLocation>
        <location evidence="4 14">Cytoplasm</location>
    </subcellularLocation>
</comment>
<dbReference type="NCBIfam" id="NF000595">
    <property type="entry name" value="PRK00015.1-3"/>
    <property type="match status" value="1"/>
</dbReference>
<protein>
    <recommendedName>
        <fullName evidence="7 14">Ribonuclease HII</fullName>
        <shortName evidence="14">RNase HII</shortName>
        <ecNumber evidence="6 14">3.1.26.4</ecNumber>
    </recommendedName>
</protein>
<proteinExistence type="inferred from homology"/>
<evidence type="ECO:0000256" key="3">
    <source>
        <dbReference type="ARBA" id="ARBA00004065"/>
    </source>
</evidence>
<dbReference type="EC" id="3.1.26.4" evidence="6 14"/>
<keyword evidence="18" id="KW-1185">Reference proteome</keyword>
<evidence type="ECO:0000313" key="18">
    <source>
        <dbReference type="Proteomes" id="UP000232222"/>
    </source>
</evidence>
<evidence type="ECO:0000256" key="15">
    <source>
        <dbReference type="PROSITE-ProRule" id="PRU01319"/>
    </source>
</evidence>